<keyword evidence="3" id="KW-1185">Reference proteome</keyword>
<dbReference type="GeneID" id="15613500"/>
<feature type="transmembrane region" description="Helical" evidence="1">
    <location>
        <begin position="140"/>
        <end position="162"/>
    </location>
</feature>
<evidence type="ECO:0000313" key="2">
    <source>
        <dbReference type="EMBL" id="CCU56077.1"/>
    </source>
</evidence>
<dbReference type="EMBL" id="HF679133">
    <property type="protein sequence ID" value="CCU56077.1"/>
    <property type="molecule type" value="Genomic_DNA"/>
</dbReference>
<feature type="transmembrane region" description="Helical" evidence="1">
    <location>
        <begin position="108"/>
        <end position="128"/>
    </location>
</feature>
<keyword evidence="1" id="KW-0812">Transmembrane</keyword>
<keyword evidence="1" id="KW-0472">Membrane</keyword>
<dbReference type="Proteomes" id="UP000792374">
    <property type="component" value="Genome"/>
</dbReference>
<dbReference type="RefSeq" id="YP_008004579.1">
    <property type="nucleotide sequence ID" value="NC_021249.1"/>
</dbReference>
<keyword evidence="1" id="KW-1133">Transmembrane helix</keyword>
<feature type="transmembrane region" description="Helical" evidence="1">
    <location>
        <begin position="174"/>
        <end position="193"/>
    </location>
</feature>
<sequence>MNYDPDMVRGTYIPKEEFHLYTNGRDNKESTVNNDPISPLLETNNLVMSVSNKIFSDIFIPNIDTDTSMPQETIHMDDIPNNAIDIIKIKMMKRVILKLNKKKNYYNYKFIIIILMFFINCIGIPIIVISDVCESFRLDYINTIICITYAIYTFLNLLIIILQKKKLNDAINKTIIIIVIFIQMVIISISSMVLSIEIFDTNEQCNKISKSSIIIISIINLIWSLSKTVIMICGILFSKKNIINILNTGNIINLY</sequence>
<accession>A0ABM9QKK6</accession>
<protein>
    <submittedName>
        <fullName evidence="2">Uncharacterized protein</fullName>
    </submittedName>
</protein>
<evidence type="ECO:0000256" key="1">
    <source>
        <dbReference type="SAM" id="Phobius"/>
    </source>
</evidence>
<feature type="transmembrane region" description="Helical" evidence="1">
    <location>
        <begin position="213"/>
        <end position="237"/>
    </location>
</feature>
<evidence type="ECO:0000313" key="3">
    <source>
        <dbReference type="Proteomes" id="UP000792374"/>
    </source>
</evidence>
<reference evidence="2" key="1">
    <citation type="journal article" date="2013" name="J. Virol.">
        <title>New Insights into the Evolution of Entomopoxvirinae from the Complete Genome Sequences of Four Entomopoxviruses Infecting Adoxophyes honmai, Choristoneura biennis, Choristoneura rosaceana, and Mythimna separata.</title>
        <authorList>
            <person name="Theze J."/>
            <person name="Takatsuka J."/>
            <person name="Li Z."/>
            <person name="Gallais J."/>
            <person name="Doucet D."/>
            <person name="Arif B."/>
            <person name="Nakai M."/>
            <person name="Herniou E.A."/>
        </authorList>
    </citation>
    <scope>NUCLEOTIDE SEQUENCE</scope>
</reference>
<proteinExistence type="predicted"/>
<organism evidence="2 3">
    <name type="scientific">Choristoneura rosaceana entomopoxvirus 'L'</name>
    <dbReference type="NCBI Taxonomy" id="1293539"/>
    <lineage>
        <taxon>Viruses</taxon>
        <taxon>Varidnaviria</taxon>
        <taxon>Bamfordvirae</taxon>
        <taxon>Nucleocytoviricota</taxon>
        <taxon>Pokkesviricetes</taxon>
        <taxon>Chitovirales</taxon>
        <taxon>Poxviridae</taxon>
        <taxon>Entomopoxvirinae</taxon>
        <taxon>Betaentomopoxvirus</taxon>
        <taxon>Betaentomopoxvirus crosaceana</taxon>
        <taxon>Choristoneura rosaceana entomopoxvirus</taxon>
    </lineage>
</organism>
<gene>
    <name evidence="2" type="ORF">CHREV_175</name>
</gene>
<name>A0ABM9QKK6_9POXV</name>